<dbReference type="Gene3D" id="1.10.150.240">
    <property type="entry name" value="Putative phosphatase, domain 2"/>
    <property type="match status" value="1"/>
</dbReference>
<accession>X8DAM7</accession>
<dbReference type="SUPFAM" id="SSF56784">
    <property type="entry name" value="HAD-like"/>
    <property type="match status" value="1"/>
</dbReference>
<reference evidence="2" key="1">
    <citation type="submission" date="2014-01" db="EMBL/GenBank/DDBJ databases">
        <authorList>
            <person name="Brown-Elliot B."/>
            <person name="Wallace R."/>
            <person name="Lenaerts A."/>
            <person name="Ordway D."/>
            <person name="DeGroote M.A."/>
            <person name="Parker T."/>
            <person name="Sizemore C."/>
            <person name="Tallon L.J."/>
            <person name="Sadzewicz L.K."/>
            <person name="Sengamalay N."/>
            <person name="Fraser C.M."/>
            <person name="Hine E."/>
            <person name="Shefchek K.A."/>
            <person name="Das S.P."/>
            <person name="Tettelin H."/>
        </authorList>
    </citation>
    <scope>NUCLEOTIDE SEQUENCE [LARGE SCALE GENOMIC DNA]</scope>
    <source>
        <strain evidence="2">4042</strain>
    </source>
</reference>
<gene>
    <name evidence="2" type="ORF">I553_8072</name>
</gene>
<protein>
    <submittedName>
        <fullName evidence="2">Putative 5'-nucleotidase</fullName>
    </submittedName>
</protein>
<organism evidence="2">
    <name type="scientific">Mycobacterium xenopi 4042</name>
    <dbReference type="NCBI Taxonomy" id="1299334"/>
    <lineage>
        <taxon>Bacteria</taxon>
        <taxon>Bacillati</taxon>
        <taxon>Actinomycetota</taxon>
        <taxon>Actinomycetes</taxon>
        <taxon>Mycobacteriales</taxon>
        <taxon>Mycobacteriaceae</taxon>
        <taxon>Mycobacterium</taxon>
    </lineage>
</organism>
<evidence type="ECO:0000256" key="1">
    <source>
        <dbReference type="SAM" id="MobiDB-lite"/>
    </source>
</evidence>
<comment type="caution">
    <text evidence="2">The sequence shown here is derived from an EMBL/GenBank/DDBJ whole genome shotgun (WGS) entry which is preliminary data.</text>
</comment>
<feature type="compositionally biased region" description="Polar residues" evidence="1">
    <location>
        <begin position="57"/>
        <end position="68"/>
    </location>
</feature>
<proteinExistence type="predicted"/>
<feature type="region of interest" description="Disordered" evidence="1">
    <location>
        <begin position="57"/>
        <end position="80"/>
    </location>
</feature>
<dbReference type="AlphaFoldDB" id="X8DAM7"/>
<dbReference type="EMBL" id="JAOB01000026">
    <property type="protein sequence ID" value="EUA65677.1"/>
    <property type="molecule type" value="Genomic_DNA"/>
</dbReference>
<evidence type="ECO:0000313" key="2">
    <source>
        <dbReference type="EMBL" id="EUA65677.1"/>
    </source>
</evidence>
<name>X8DAM7_MYCXE</name>
<sequence>MIFDLDGTLTDSAGGIVSSFCHALRQVGAPFPTATWPPGSSARPCITRWHRWGWANTPTPRSLPTAPTTAPADGSTAGFSPASSRCWPTCAPRACGWPWPPPRPSRPRDASWPTWGSPSISMLWPGQRRRVSQQQDRRAGLCPGPAAAVAQAGGHGRRPLA</sequence>
<dbReference type="InterPro" id="IPR036412">
    <property type="entry name" value="HAD-like_sf"/>
</dbReference>
<feature type="region of interest" description="Disordered" evidence="1">
    <location>
        <begin position="101"/>
        <end position="161"/>
    </location>
</feature>
<dbReference type="InterPro" id="IPR023198">
    <property type="entry name" value="PGP-like_dom2"/>
</dbReference>